<dbReference type="InterPro" id="IPR022183">
    <property type="entry name" value="DUF3710"/>
</dbReference>
<dbReference type="Pfam" id="PF12502">
    <property type="entry name" value="DUF3710"/>
    <property type="match status" value="1"/>
</dbReference>
<dbReference type="EMBL" id="JAFFZS010000019">
    <property type="protein sequence ID" value="MBN0046818.1"/>
    <property type="molecule type" value="Genomic_DNA"/>
</dbReference>
<evidence type="ECO:0000313" key="2">
    <source>
        <dbReference type="EMBL" id="MBN0046818.1"/>
    </source>
</evidence>
<gene>
    <name evidence="2" type="ORF">JS756_22440</name>
</gene>
<evidence type="ECO:0000256" key="1">
    <source>
        <dbReference type="SAM" id="MobiDB-lite"/>
    </source>
</evidence>
<sequence length="261" mass="27622">MRPRDAPRVPRLPAVGRRRNLVPRREPLQGRLRVRLVAVARNRADGDASSQGEGFASALTAHLEGAFPQLQVFSAPKDGRWDRARGALMAKIASRGGEVREITGQLGTEIRGAVPGGESGGEPVAVRFVGCAGPGWMLRGVMTGPGADSGLTQEHMRRAFLRPVADIRDATPLPTGLIRSRWPHRAGGTTPTRRCATELDSSGDLGSVGAGFRGSATTSIGWAASGRVAREPRPPSSSPERRTRPVICAVVAVRRHGTDGG</sequence>
<dbReference type="RefSeq" id="WP_205384966.1">
    <property type="nucleotide sequence ID" value="NZ_JAFFZS010000019.1"/>
</dbReference>
<organism evidence="2 3">
    <name type="scientific">Streptomyces actuosus</name>
    <dbReference type="NCBI Taxonomy" id="1885"/>
    <lineage>
        <taxon>Bacteria</taxon>
        <taxon>Bacillati</taxon>
        <taxon>Actinomycetota</taxon>
        <taxon>Actinomycetes</taxon>
        <taxon>Kitasatosporales</taxon>
        <taxon>Streptomycetaceae</taxon>
        <taxon>Streptomyces</taxon>
    </lineage>
</organism>
<reference evidence="2 3" key="1">
    <citation type="submission" date="2021-02" db="EMBL/GenBank/DDBJ databases">
        <title>Whole genome sequencing of Streptomyces actuosus VRA1.</title>
        <authorList>
            <person name="Sen G."/>
            <person name="Sen A."/>
        </authorList>
    </citation>
    <scope>NUCLEOTIDE SEQUENCE [LARGE SCALE GENOMIC DNA]</scope>
    <source>
        <strain evidence="2 3">VRA1</strain>
    </source>
</reference>
<name>A0ABS2VUK6_STRAS</name>
<accession>A0ABS2VUK6</accession>
<feature type="region of interest" description="Disordered" evidence="1">
    <location>
        <begin position="223"/>
        <end position="245"/>
    </location>
</feature>
<protein>
    <submittedName>
        <fullName evidence="2">DUF3710 domain-containing protein</fullName>
    </submittedName>
</protein>
<feature type="compositionally biased region" description="Basic and acidic residues" evidence="1">
    <location>
        <begin position="228"/>
        <end position="243"/>
    </location>
</feature>
<dbReference type="Proteomes" id="UP000788262">
    <property type="component" value="Unassembled WGS sequence"/>
</dbReference>
<feature type="region of interest" description="Disordered" evidence="1">
    <location>
        <begin position="176"/>
        <end position="200"/>
    </location>
</feature>
<evidence type="ECO:0000313" key="3">
    <source>
        <dbReference type="Proteomes" id="UP000788262"/>
    </source>
</evidence>
<comment type="caution">
    <text evidence="2">The sequence shown here is derived from an EMBL/GenBank/DDBJ whole genome shotgun (WGS) entry which is preliminary data.</text>
</comment>
<proteinExistence type="predicted"/>
<keyword evidence="3" id="KW-1185">Reference proteome</keyword>